<dbReference type="EMBL" id="JAQIOY010000001">
    <property type="protein sequence ID" value="MDA7423645.1"/>
    <property type="molecule type" value="Genomic_DNA"/>
</dbReference>
<dbReference type="PROSITE" id="PS01124">
    <property type="entry name" value="HTH_ARAC_FAMILY_2"/>
    <property type="match status" value="1"/>
</dbReference>
<name>A0ABT4XNY3_9RHOB</name>
<dbReference type="Pfam" id="PF12833">
    <property type="entry name" value="HTH_18"/>
    <property type="match status" value="1"/>
</dbReference>
<gene>
    <name evidence="5" type="ORF">PFY00_02785</name>
</gene>
<dbReference type="PROSITE" id="PS00041">
    <property type="entry name" value="HTH_ARAC_FAMILY_1"/>
    <property type="match status" value="1"/>
</dbReference>
<keyword evidence="2" id="KW-0238">DNA-binding</keyword>
<dbReference type="InterPro" id="IPR052158">
    <property type="entry name" value="INH-QAR"/>
</dbReference>
<dbReference type="InterPro" id="IPR029062">
    <property type="entry name" value="Class_I_gatase-like"/>
</dbReference>
<keyword evidence="1" id="KW-0805">Transcription regulation</keyword>
<dbReference type="Pfam" id="PF01965">
    <property type="entry name" value="DJ-1_PfpI"/>
    <property type="match status" value="1"/>
</dbReference>
<proteinExistence type="predicted"/>
<evidence type="ECO:0000256" key="1">
    <source>
        <dbReference type="ARBA" id="ARBA00023015"/>
    </source>
</evidence>
<dbReference type="SUPFAM" id="SSF52317">
    <property type="entry name" value="Class I glutamine amidotransferase-like"/>
    <property type="match status" value="1"/>
</dbReference>
<dbReference type="CDD" id="cd03136">
    <property type="entry name" value="GATase1_AraC_ArgR_like"/>
    <property type="match status" value="1"/>
</dbReference>
<evidence type="ECO:0000256" key="3">
    <source>
        <dbReference type="ARBA" id="ARBA00023163"/>
    </source>
</evidence>
<evidence type="ECO:0000313" key="5">
    <source>
        <dbReference type="EMBL" id="MDA7423645.1"/>
    </source>
</evidence>
<dbReference type="InterPro" id="IPR018060">
    <property type="entry name" value="HTH_AraC"/>
</dbReference>
<reference evidence="5 6" key="1">
    <citation type="submission" date="2023-01" db="EMBL/GenBank/DDBJ databases">
        <title>Thalassococcus onchidii sp. nov., isolated from a marine invertebrate from the South China Sea.</title>
        <authorList>
            <person name="Xu S."/>
            <person name="Liu Z."/>
            <person name="Xu Y."/>
        </authorList>
    </citation>
    <scope>NUCLEOTIDE SEQUENCE [LARGE SCALE GENOMIC DNA]</scope>
    <source>
        <strain evidence="5 6">KCTC 32084</strain>
    </source>
</reference>
<sequence>MTKQPKPKPVIPDGAFSFPVKNPRDTRWFSFLLLDGFTLLAFSSALDPLRIANQLSRKALYGWQVVSEDGQSVPSSSGLSMEVHGALSEVERTAHLFVCSGNAGLEAASDSTIAELRKRARFGGRYGGICTGAASLARAGLLEGKRFTLHWENQPGFAEAFPMLEPTRKRFEEDGDLLTCGGGSAATEMMLGIIARDYGTDFAVLVADMCLNDPDLKGRREQRSSIATAVDSRNPKLLLVIQGMYANIEDPLTLDDLAKNAGFSRRQMERQFQSMMGEPPATVYRNIRLERGRALLVETDMTVMEVATAAGFNSTDLFSRHFKARYGETPYGTKGRRR</sequence>
<keyword evidence="3" id="KW-0804">Transcription</keyword>
<dbReference type="InterPro" id="IPR009057">
    <property type="entry name" value="Homeodomain-like_sf"/>
</dbReference>
<feature type="domain" description="HTH araC/xylS-type" evidence="4">
    <location>
        <begin position="238"/>
        <end position="336"/>
    </location>
</feature>
<dbReference type="InterPro" id="IPR002818">
    <property type="entry name" value="DJ-1/PfpI"/>
</dbReference>
<evidence type="ECO:0000259" key="4">
    <source>
        <dbReference type="PROSITE" id="PS01124"/>
    </source>
</evidence>
<dbReference type="Proteomes" id="UP001210720">
    <property type="component" value="Unassembled WGS sequence"/>
</dbReference>
<dbReference type="SMART" id="SM00342">
    <property type="entry name" value="HTH_ARAC"/>
    <property type="match status" value="1"/>
</dbReference>
<evidence type="ECO:0000313" key="6">
    <source>
        <dbReference type="Proteomes" id="UP001210720"/>
    </source>
</evidence>
<comment type="caution">
    <text evidence="5">The sequence shown here is derived from an EMBL/GenBank/DDBJ whole genome shotgun (WGS) entry which is preliminary data.</text>
</comment>
<dbReference type="InterPro" id="IPR018062">
    <property type="entry name" value="HTH_AraC-typ_CS"/>
</dbReference>
<organism evidence="5 6">
    <name type="scientific">Thalassococcus lentus</name>
    <dbReference type="NCBI Taxonomy" id="1210524"/>
    <lineage>
        <taxon>Bacteria</taxon>
        <taxon>Pseudomonadati</taxon>
        <taxon>Pseudomonadota</taxon>
        <taxon>Alphaproteobacteria</taxon>
        <taxon>Rhodobacterales</taxon>
        <taxon>Roseobacteraceae</taxon>
        <taxon>Thalassococcus</taxon>
    </lineage>
</organism>
<dbReference type="PANTHER" id="PTHR43130:SF3">
    <property type="entry name" value="HTH-TYPE TRANSCRIPTIONAL REGULATOR RV1931C"/>
    <property type="match status" value="1"/>
</dbReference>
<evidence type="ECO:0000256" key="2">
    <source>
        <dbReference type="ARBA" id="ARBA00023125"/>
    </source>
</evidence>
<dbReference type="PANTHER" id="PTHR43130">
    <property type="entry name" value="ARAC-FAMILY TRANSCRIPTIONAL REGULATOR"/>
    <property type="match status" value="1"/>
</dbReference>
<dbReference type="SUPFAM" id="SSF46689">
    <property type="entry name" value="Homeodomain-like"/>
    <property type="match status" value="2"/>
</dbReference>
<dbReference type="Gene3D" id="3.40.50.880">
    <property type="match status" value="1"/>
</dbReference>
<protein>
    <submittedName>
        <fullName evidence="5">GlxA family transcriptional regulator</fullName>
    </submittedName>
</protein>
<dbReference type="RefSeq" id="WP_271430985.1">
    <property type="nucleotide sequence ID" value="NZ_JAQIOY010000001.1"/>
</dbReference>
<dbReference type="Gene3D" id="1.10.10.60">
    <property type="entry name" value="Homeodomain-like"/>
    <property type="match status" value="1"/>
</dbReference>
<keyword evidence="6" id="KW-1185">Reference proteome</keyword>
<accession>A0ABT4XNY3</accession>